<keyword evidence="2" id="KW-0489">Methyltransferase</keyword>
<evidence type="ECO:0000313" key="2">
    <source>
        <dbReference type="EMBL" id="KGE65722.1"/>
    </source>
</evidence>
<keyword evidence="1" id="KW-0472">Membrane</keyword>
<dbReference type="GO" id="GO:0032259">
    <property type="term" value="P:methylation"/>
    <property type="evidence" value="ECO:0007669"/>
    <property type="project" value="UniProtKB-KW"/>
</dbReference>
<dbReference type="Proteomes" id="UP000030060">
    <property type="component" value="Unassembled WGS sequence"/>
</dbReference>
<proteinExistence type="predicted"/>
<reference evidence="2 3" key="1">
    <citation type="journal article" date="2013" name="Genome Announc.">
        <title>Draft Genome Sequence of Pseudomonas fluorescens LMG 5329, a White Line-Inducing Principle-Producing Bioindicator for the Mushroom Pathogen Pseudomonas tolaasii.</title>
        <authorList>
            <person name="Ghequire M.G."/>
            <person name="Rokni-Zadeh H."/>
            <person name="Zarrineh P."/>
            <person name="De Mot R."/>
        </authorList>
    </citation>
    <scope>NUCLEOTIDE SEQUENCE [LARGE SCALE GENOMIC DNA]</scope>
    <source>
        <strain evidence="2 3">LMG 5329</strain>
    </source>
</reference>
<dbReference type="EMBL" id="ASGY01000171">
    <property type="protein sequence ID" value="KGE65722.1"/>
    <property type="molecule type" value="Genomic_DNA"/>
</dbReference>
<accession>A0A0A1YZ31</accession>
<dbReference type="RefSeq" id="WP_016976544.1">
    <property type="nucleotide sequence ID" value="NZ_ASGY01000171.1"/>
</dbReference>
<keyword evidence="2" id="KW-0808">Transferase</keyword>
<name>A0A0A1YZ31_PSEFL</name>
<protein>
    <submittedName>
        <fullName evidence="2">DNA methyltransferase</fullName>
    </submittedName>
</protein>
<dbReference type="GO" id="GO:0008168">
    <property type="term" value="F:methyltransferase activity"/>
    <property type="evidence" value="ECO:0007669"/>
    <property type="project" value="UniProtKB-KW"/>
</dbReference>
<comment type="caution">
    <text evidence="2">The sequence shown here is derived from an EMBL/GenBank/DDBJ whole genome shotgun (WGS) entry which is preliminary data.</text>
</comment>
<evidence type="ECO:0000313" key="3">
    <source>
        <dbReference type="Proteomes" id="UP000030060"/>
    </source>
</evidence>
<dbReference type="AlphaFoldDB" id="A0A0A1YZ31"/>
<sequence>MEMLINLLVQIISGAVGGNIAGMTKQSLGTGLNTLIGGVGGLVLGQVVAALTGTSGGEALDVAAVGSNIVGGGVGGLVLTWVIGFIKQKMAAK</sequence>
<keyword evidence="1" id="KW-0812">Transmembrane</keyword>
<keyword evidence="1" id="KW-1133">Transmembrane helix</keyword>
<evidence type="ECO:0000256" key="1">
    <source>
        <dbReference type="SAM" id="Phobius"/>
    </source>
</evidence>
<feature type="transmembrane region" description="Helical" evidence="1">
    <location>
        <begin position="32"/>
        <end position="51"/>
    </location>
</feature>
<organism evidence="2 3">
    <name type="scientific">Pseudomonas fluorescens LMG 5329</name>
    <dbReference type="NCBI Taxonomy" id="1324332"/>
    <lineage>
        <taxon>Bacteria</taxon>
        <taxon>Pseudomonadati</taxon>
        <taxon>Pseudomonadota</taxon>
        <taxon>Gammaproteobacteria</taxon>
        <taxon>Pseudomonadales</taxon>
        <taxon>Pseudomonadaceae</taxon>
        <taxon>Pseudomonas</taxon>
    </lineage>
</organism>
<feature type="transmembrane region" description="Helical" evidence="1">
    <location>
        <begin position="63"/>
        <end position="86"/>
    </location>
</feature>
<gene>
    <name evidence="2" type="ORF">K814_0122570</name>
</gene>